<comment type="subcellular location">
    <subcellularLocation>
        <location evidence="1">Membrane</location>
        <topology evidence="1">Multi-pass membrane protein</topology>
    </subcellularLocation>
</comment>
<organism evidence="7">
    <name type="scientific">Cacopsylla melanoneura</name>
    <dbReference type="NCBI Taxonomy" id="428564"/>
    <lineage>
        <taxon>Eukaryota</taxon>
        <taxon>Metazoa</taxon>
        <taxon>Ecdysozoa</taxon>
        <taxon>Arthropoda</taxon>
        <taxon>Hexapoda</taxon>
        <taxon>Insecta</taxon>
        <taxon>Pterygota</taxon>
        <taxon>Neoptera</taxon>
        <taxon>Paraneoptera</taxon>
        <taxon>Hemiptera</taxon>
        <taxon>Sternorrhyncha</taxon>
        <taxon>Psylloidea</taxon>
        <taxon>Psyllidae</taxon>
        <taxon>Psyllinae</taxon>
        <taxon>Cacopsylla</taxon>
    </lineage>
</organism>
<feature type="transmembrane region" description="Helical" evidence="5">
    <location>
        <begin position="428"/>
        <end position="448"/>
    </location>
</feature>
<protein>
    <submittedName>
        <fullName evidence="7">Solute carrier family 22 member 3</fullName>
    </submittedName>
</protein>
<feature type="domain" description="Major facilitator superfamily (MFS) profile" evidence="6">
    <location>
        <begin position="88"/>
        <end position="508"/>
    </location>
</feature>
<evidence type="ECO:0000256" key="2">
    <source>
        <dbReference type="ARBA" id="ARBA00022692"/>
    </source>
</evidence>
<feature type="transmembrane region" description="Helical" evidence="5">
    <location>
        <begin position="337"/>
        <end position="358"/>
    </location>
</feature>
<feature type="transmembrane region" description="Helical" evidence="5">
    <location>
        <begin position="397"/>
        <end position="416"/>
    </location>
</feature>
<dbReference type="PANTHER" id="PTHR24064">
    <property type="entry name" value="SOLUTE CARRIER FAMILY 22 MEMBER"/>
    <property type="match status" value="1"/>
</dbReference>
<proteinExistence type="predicted"/>
<evidence type="ECO:0000256" key="5">
    <source>
        <dbReference type="SAM" id="Phobius"/>
    </source>
</evidence>
<name>A0A8D8SFU8_9HEMI</name>
<dbReference type="AlphaFoldDB" id="A0A8D8SFU8"/>
<keyword evidence="3 5" id="KW-1133">Transmembrane helix</keyword>
<dbReference type="InterPro" id="IPR020846">
    <property type="entry name" value="MFS_dom"/>
</dbReference>
<dbReference type="EMBL" id="HBUF01217529">
    <property type="protein sequence ID" value="CAG6667831.1"/>
    <property type="molecule type" value="Transcribed_RNA"/>
</dbReference>
<feature type="transmembrane region" description="Helical" evidence="5">
    <location>
        <begin position="251"/>
        <end position="270"/>
    </location>
</feature>
<evidence type="ECO:0000256" key="3">
    <source>
        <dbReference type="ARBA" id="ARBA00022989"/>
    </source>
</evidence>
<dbReference type="Pfam" id="PF07690">
    <property type="entry name" value="MFS_1"/>
    <property type="match status" value="1"/>
</dbReference>
<keyword evidence="4 5" id="KW-0472">Membrane</keyword>
<reference evidence="7" key="1">
    <citation type="submission" date="2021-05" db="EMBL/GenBank/DDBJ databases">
        <authorList>
            <person name="Alioto T."/>
            <person name="Alioto T."/>
            <person name="Gomez Garrido J."/>
        </authorList>
    </citation>
    <scope>NUCLEOTIDE SEQUENCE</scope>
</reference>
<evidence type="ECO:0000256" key="4">
    <source>
        <dbReference type="ARBA" id="ARBA00023136"/>
    </source>
</evidence>
<dbReference type="PROSITE" id="PS50850">
    <property type="entry name" value="MFS"/>
    <property type="match status" value="1"/>
</dbReference>
<dbReference type="InterPro" id="IPR011701">
    <property type="entry name" value="MFS"/>
</dbReference>
<feature type="transmembrane region" description="Helical" evidence="5">
    <location>
        <begin position="199"/>
        <end position="216"/>
    </location>
</feature>
<keyword evidence="2 5" id="KW-0812">Transmembrane</keyword>
<feature type="transmembrane region" description="Helical" evidence="5">
    <location>
        <begin position="485"/>
        <end position="503"/>
    </location>
</feature>
<dbReference type="SUPFAM" id="SSF103473">
    <property type="entry name" value="MFS general substrate transporter"/>
    <property type="match status" value="1"/>
</dbReference>
<evidence type="ECO:0000259" key="6">
    <source>
        <dbReference type="PROSITE" id="PS50850"/>
    </source>
</evidence>
<feature type="transmembrane region" description="Helical" evidence="5">
    <location>
        <begin position="20"/>
        <end position="42"/>
    </location>
</feature>
<accession>A0A8D8SFU8</accession>
<feature type="transmembrane region" description="Helical" evidence="5">
    <location>
        <begin position="166"/>
        <end position="193"/>
    </location>
</feature>
<evidence type="ECO:0000256" key="1">
    <source>
        <dbReference type="ARBA" id="ARBA00004141"/>
    </source>
</evidence>
<evidence type="ECO:0000313" key="7">
    <source>
        <dbReference type="EMBL" id="CAG6667831.1"/>
    </source>
</evidence>
<dbReference type="Gene3D" id="1.20.1250.20">
    <property type="entry name" value="MFS general substrate transporter like domains"/>
    <property type="match status" value="1"/>
</dbReference>
<dbReference type="InterPro" id="IPR036259">
    <property type="entry name" value="MFS_trans_sf"/>
</dbReference>
<dbReference type="GO" id="GO:0022857">
    <property type="term" value="F:transmembrane transporter activity"/>
    <property type="evidence" value="ECO:0007669"/>
    <property type="project" value="InterPro"/>
</dbReference>
<feature type="transmembrane region" description="Helical" evidence="5">
    <location>
        <begin position="223"/>
        <end position="245"/>
    </location>
</feature>
<dbReference type="GO" id="GO:0016020">
    <property type="term" value="C:membrane"/>
    <property type="evidence" value="ECO:0007669"/>
    <property type="project" value="UniProtKB-SubCell"/>
</dbReference>
<sequence length="533" mass="59864">MAPQEIKTLDQLLLVNGHQIKNYIIIGIGCFLVTSFALSYIITTSHIKHRCTIPECEDPRNSSYLTPWIKHAVPYDKDGNPETCSRYQFKGSGSCSDSSSFDKTKLVKCNNSYVFEGKETNLLTEFNLECDNKWKLALIGSLDGIGALVGTPICGFVSDRFGRKRALCLFSICCVILGFIRSFSVNLAMYAVLDFFNEFLDYGIFGTSFVLCMEIVSSRHRILANIIINYFGSLGYVYLGLVGIWFPDWRWMLRALYANGLIFFFYFWLAPESARWLLVKNRDAEAIETVKNTIKNNPKTKHVNVEELLSTTKRLQLEEVRVGYLKTLKLALTSCTLLTRLIHSSVCWLGVVFLWYGSLQQSVSLSGDKHANVVFSALAQVPGYILSGLSFKLGHKITLLASLMLCSIGSFIYYFMPDDPEYNTVRLILYLCSMMGVTSSYAVLYTSTIAMFPTPLRQSLLAFCSMVGRFGHILAPQVVLQLGEYTLLIFGFVAFAVACLAMFQPETLHLDLPDTINEAEKVGSEPVKNNENS</sequence>